<dbReference type="InterPro" id="IPR000160">
    <property type="entry name" value="GGDEF_dom"/>
</dbReference>
<feature type="transmembrane region" description="Helical" evidence="1">
    <location>
        <begin position="183"/>
        <end position="203"/>
    </location>
</feature>
<keyword evidence="1" id="KW-0812">Transmembrane</keyword>
<dbReference type="PANTHER" id="PTHR33121:SF70">
    <property type="entry name" value="SIGNALING PROTEIN YKOW"/>
    <property type="match status" value="1"/>
</dbReference>
<dbReference type="PANTHER" id="PTHR33121">
    <property type="entry name" value="CYCLIC DI-GMP PHOSPHODIESTERASE PDEF"/>
    <property type="match status" value="1"/>
</dbReference>
<dbReference type="Pfam" id="PF00990">
    <property type="entry name" value="GGDEF"/>
    <property type="match status" value="1"/>
</dbReference>
<gene>
    <name evidence="4" type="ORF">Drose_36495</name>
</gene>
<accession>A0ABY5Z368</accession>
<dbReference type="PROSITE" id="PS50883">
    <property type="entry name" value="EAL"/>
    <property type="match status" value="1"/>
</dbReference>
<dbReference type="CDD" id="cd01949">
    <property type="entry name" value="GGDEF"/>
    <property type="match status" value="1"/>
</dbReference>
<evidence type="ECO:0000313" key="4">
    <source>
        <dbReference type="EMBL" id="UWZ36461.1"/>
    </source>
</evidence>
<keyword evidence="1" id="KW-0472">Membrane</keyword>
<evidence type="ECO:0000259" key="2">
    <source>
        <dbReference type="PROSITE" id="PS50883"/>
    </source>
</evidence>
<dbReference type="RefSeq" id="WP_260725802.1">
    <property type="nucleotide sequence ID" value="NZ_BAAABS010000027.1"/>
</dbReference>
<feature type="domain" description="EAL" evidence="2">
    <location>
        <begin position="391"/>
        <end position="644"/>
    </location>
</feature>
<dbReference type="InterPro" id="IPR029787">
    <property type="entry name" value="Nucleotide_cyclase"/>
</dbReference>
<dbReference type="SMART" id="SM00052">
    <property type="entry name" value="EAL"/>
    <property type="match status" value="1"/>
</dbReference>
<dbReference type="Pfam" id="PF00563">
    <property type="entry name" value="EAL"/>
    <property type="match status" value="1"/>
</dbReference>
<dbReference type="InterPro" id="IPR050706">
    <property type="entry name" value="Cyclic-di-GMP_PDE-like"/>
</dbReference>
<evidence type="ECO:0000256" key="1">
    <source>
        <dbReference type="SAM" id="Phobius"/>
    </source>
</evidence>
<dbReference type="PROSITE" id="PS50887">
    <property type="entry name" value="GGDEF"/>
    <property type="match status" value="1"/>
</dbReference>
<evidence type="ECO:0000313" key="5">
    <source>
        <dbReference type="Proteomes" id="UP001058271"/>
    </source>
</evidence>
<dbReference type="SUPFAM" id="SSF55073">
    <property type="entry name" value="Nucleotide cyclase"/>
    <property type="match status" value="1"/>
</dbReference>
<dbReference type="NCBIfam" id="TIGR00254">
    <property type="entry name" value="GGDEF"/>
    <property type="match status" value="1"/>
</dbReference>
<name>A0ABY5Z368_9ACTN</name>
<dbReference type="EMBL" id="CP073721">
    <property type="protein sequence ID" value="UWZ36461.1"/>
    <property type="molecule type" value="Genomic_DNA"/>
</dbReference>
<feature type="domain" description="GGDEF" evidence="3">
    <location>
        <begin position="252"/>
        <end position="385"/>
    </location>
</feature>
<dbReference type="Proteomes" id="UP001058271">
    <property type="component" value="Chromosome"/>
</dbReference>
<keyword evidence="5" id="KW-1185">Reference proteome</keyword>
<protein>
    <submittedName>
        <fullName evidence="4">Bifunctional diguanylate cyclase/phosphodiesterase</fullName>
    </submittedName>
</protein>
<dbReference type="Gene3D" id="3.20.20.450">
    <property type="entry name" value="EAL domain"/>
    <property type="match status" value="1"/>
</dbReference>
<proteinExistence type="predicted"/>
<dbReference type="InterPro" id="IPR001633">
    <property type="entry name" value="EAL_dom"/>
</dbReference>
<dbReference type="SMART" id="SM00267">
    <property type="entry name" value="GGDEF"/>
    <property type="match status" value="1"/>
</dbReference>
<dbReference type="SUPFAM" id="SSF141868">
    <property type="entry name" value="EAL domain-like"/>
    <property type="match status" value="1"/>
</dbReference>
<sequence length="664" mass="71599">MLRPRTAARRRTAPRWAAGLLAAVLVSLSGYTVIASWRQTGIVQASTTENANTDAYQHAAYMAVWETALIQASLREPDGEERHDLPAVTQETDAALAEMAAIDHEHAGDAAEIARRHRQLGPVIDRYLAALDADDIPAAQQLLEDDIEPAASALVDDVLQEQQEHLAVHNRELAAAQRKARQMLWGTVFIFGLSLLVLTLYGWSMRSYRHQVEWMAAIDRLTGLPNRQAFVVRIQQALSGARHRRGTDGRAGPPTMLVVDLDGFRDVNEQLGHDVGDALLIQVADRLNAAVLEQDVIARLGGDEFGVLLSGSDPHIGQSTAARLAEAFTAPFLVGDISIDLEISVGAATAQPGQDTATLLQQADIAVHTAKQQRCGFSHFAAGHAPDTAARLTLLGDLRRALDADEITLYYQPKIDTRSGALAGVEALARWQHPSKGPISPAQFIPVLEATSLIHRFTDQALTLALRQTSAWLDAGYRIPVAVNISTRSLLDSAFPDRIAALLHRTGVPGDLLCIEVTEHAMMSDPDTATTVLHRIRELGVRSSIDDYGTGYSSMAYLKALPVDELKIDQSFVKDMTRDHSNLALVRSAIDLGHNLGLTVVAEGVEDAATLAALHAIGCDLAQGYHLARPMSPAALTGTLHGQPARSADTTPVSGTDVELQCLS</sequence>
<dbReference type="CDD" id="cd01948">
    <property type="entry name" value="EAL"/>
    <property type="match status" value="1"/>
</dbReference>
<keyword evidence="1" id="KW-1133">Transmembrane helix</keyword>
<dbReference type="InterPro" id="IPR035919">
    <property type="entry name" value="EAL_sf"/>
</dbReference>
<evidence type="ECO:0000259" key="3">
    <source>
        <dbReference type="PROSITE" id="PS50887"/>
    </source>
</evidence>
<reference evidence="4" key="1">
    <citation type="submission" date="2021-04" db="EMBL/GenBank/DDBJ databases">
        <title>Biosynthetic gene clusters of Dactylosporangioum roseum.</title>
        <authorList>
            <person name="Hartkoorn R.C."/>
            <person name="Beaudoing E."/>
            <person name="Hot D."/>
            <person name="Moureu S."/>
        </authorList>
    </citation>
    <scope>NUCLEOTIDE SEQUENCE</scope>
    <source>
        <strain evidence="4">NRRL B-16295</strain>
    </source>
</reference>
<organism evidence="4 5">
    <name type="scientific">Dactylosporangium roseum</name>
    <dbReference type="NCBI Taxonomy" id="47989"/>
    <lineage>
        <taxon>Bacteria</taxon>
        <taxon>Bacillati</taxon>
        <taxon>Actinomycetota</taxon>
        <taxon>Actinomycetes</taxon>
        <taxon>Micromonosporales</taxon>
        <taxon>Micromonosporaceae</taxon>
        <taxon>Dactylosporangium</taxon>
    </lineage>
</organism>
<dbReference type="Gene3D" id="3.30.70.270">
    <property type="match status" value="1"/>
</dbReference>
<dbReference type="InterPro" id="IPR043128">
    <property type="entry name" value="Rev_trsase/Diguanyl_cyclase"/>
</dbReference>